<keyword evidence="3" id="KW-1185">Reference proteome</keyword>
<dbReference type="Proteomes" id="UP001610563">
    <property type="component" value="Unassembled WGS sequence"/>
</dbReference>
<name>A0ABR4FVF4_9EURO</name>
<protein>
    <recommendedName>
        <fullName evidence="4">Transcription factor domain-containing protein</fullName>
    </recommendedName>
</protein>
<proteinExistence type="predicted"/>
<evidence type="ECO:0000313" key="3">
    <source>
        <dbReference type="Proteomes" id="UP001610563"/>
    </source>
</evidence>
<evidence type="ECO:0008006" key="4">
    <source>
        <dbReference type="Google" id="ProtNLM"/>
    </source>
</evidence>
<feature type="region of interest" description="Disordered" evidence="1">
    <location>
        <begin position="1"/>
        <end position="23"/>
    </location>
</feature>
<comment type="caution">
    <text evidence="2">The sequence shown here is derived from an EMBL/GenBank/DDBJ whole genome shotgun (WGS) entry which is preliminary data.</text>
</comment>
<evidence type="ECO:0000256" key="1">
    <source>
        <dbReference type="SAM" id="MobiDB-lite"/>
    </source>
</evidence>
<dbReference type="PANTHER" id="PTHR38111:SF6">
    <property type="entry name" value="FINGER DOMAIN PROTEIN, PUTATIVE (AFU_ORTHOLOGUE AFUA_8G01940)-RELATED"/>
    <property type="match status" value="1"/>
</dbReference>
<accession>A0ABR4FVF4</accession>
<dbReference type="InterPro" id="IPR021858">
    <property type="entry name" value="Fun_TF"/>
</dbReference>
<gene>
    <name evidence="2" type="ORF">BJX66DRAFT_311513</name>
</gene>
<evidence type="ECO:0000313" key="2">
    <source>
        <dbReference type="EMBL" id="KAL2787239.1"/>
    </source>
</evidence>
<reference evidence="2 3" key="1">
    <citation type="submission" date="2024-07" db="EMBL/GenBank/DDBJ databases">
        <title>Section-level genome sequencing and comparative genomics of Aspergillus sections Usti and Cavernicolus.</title>
        <authorList>
            <consortium name="Lawrence Berkeley National Laboratory"/>
            <person name="Nybo J.L."/>
            <person name="Vesth T.C."/>
            <person name="Theobald S."/>
            <person name="Frisvad J.C."/>
            <person name="Larsen T.O."/>
            <person name="Kjaerboelling I."/>
            <person name="Rothschild-Mancinelli K."/>
            <person name="Lyhne E.K."/>
            <person name="Kogle M.E."/>
            <person name="Barry K."/>
            <person name="Clum A."/>
            <person name="Na H."/>
            <person name="Ledsgaard L."/>
            <person name="Lin J."/>
            <person name="Lipzen A."/>
            <person name="Kuo A."/>
            <person name="Riley R."/>
            <person name="Mondo S."/>
            <person name="Labutti K."/>
            <person name="Haridas S."/>
            <person name="Pangalinan J."/>
            <person name="Salamov A.A."/>
            <person name="Simmons B.A."/>
            <person name="Magnuson J.K."/>
            <person name="Chen J."/>
            <person name="Drula E."/>
            <person name="Henrissat B."/>
            <person name="Wiebenga A."/>
            <person name="Lubbers R.J."/>
            <person name="Gomes A.C."/>
            <person name="Makela M.R."/>
            <person name="Stajich J."/>
            <person name="Grigoriev I.V."/>
            <person name="Mortensen U.H."/>
            <person name="De Vries R.P."/>
            <person name="Baker S.E."/>
            <person name="Andersen M.R."/>
        </authorList>
    </citation>
    <scope>NUCLEOTIDE SEQUENCE [LARGE SCALE GENOMIC DNA]</scope>
    <source>
        <strain evidence="2 3">CBS 209.92</strain>
    </source>
</reference>
<dbReference type="PANTHER" id="PTHR38111">
    <property type="entry name" value="ZN(2)-C6 FUNGAL-TYPE DOMAIN-CONTAINING PROTEIN-RELATED"/>
    <property type="match status" value="1"/>
</dbReference>
<dbReference type="InterPro" id="IPR053178">
    <property type="entry name" value="Osmoadaptation_assoc"/>
</dbReference>
<organism evidence="2 3">
    <name type="scientific">Aspergillus keveii</name>
    <dbReference type="NCBI Taxonomy" id="714993"/>
    <lineage>
        <taxon>Eukaryota</taxon>
        <taxon>Fungi</taxon>
        <taxon>Dikarya</taxon>
        <taxon>Ascomycota</taxon>
        <taxon>Pezizomycotina</taxon>
        <taxon>Eurotiomycetes</taxon>
        <taxon>Eurotiomycetidae</taxon>
        <taxon>Eurotiales</taxon>
        <taxon>Aspergillaceae</taxon>
        <taxon>Aspergillus</taxon>
        <taxon>Aspergillus subgen. Nidulantes</taxon>
    </lineage>
</organism>
<sequence>MPDKRNSNQTLRSKPATRPYHRPALLAPRTPIDELFAPNLTYEALNSQTRESFSGWLVSHFPLTYGSSTARTNINWMDFLRSLRPDAVPQALLWAIRALIIFHMGTLQGDENVIYSARHMYGRGIRCLRLLLQSPRALTDEALAAAILLGGYEIVDGSSKNAWIQHSRGIRELMYARGPSSHTSGFGRTLFICFAPFLIAESFILAEPCFLGNSDWTCVVGNIHRDESRQSGLSLGRAMDTTLNETAKCPGYYTTTLYTLGASYDPAILALQEVLLNDIAKSRACFLELQTIFTEISKDNSTPPLDTGSIPPEHARILAQLTCAGVSYSLALLQQLTSLLQSDQCRKLSQLDGMHGPDPWQVYPQQTRMESQDSLQLKYCEPKASVEKGQLSGDWLDRFSLTMGIASALGNSPTHMVASREFTRQD</sequence>
<dbReference type="EMBL" id="JBFTWV010000101">
    <property type="protein sequence ID" value="KAL2787239.1"/>
    <property type="molecule type" value="Genomic_DNA"/>
</dbReference>
<dbReference type="Pfam" id="PF11951">
    <property type="entry name" value="Fungal_trans_2"/>
    <property type="match status" value="1"/>
</dbReference>